<dbReference type="InterPro" id="IPR057983">
    <property type="entry name" value="NAA35-like_N"/>
</dbReference>
<dbReference type="Proteomes" id="UP000694865">
    <property type="component" value="Unplaced"/>
</dbReference>
<dbReference type="GeneID" id="100370479"/>
<evidence type="ECO:0000256" key="5">
    <source>
        <dbReference type="SAM" id="Coils"/>
    </source>
</evidence>
<protein>
    <recommendedName>
        <fullName evidence="4">Protein MAK10 homolog</fullName>
    </recommendedName>
</protein>
<gene>
    <name evidence="10" type="primary">LOC100370479</name>
</gene>
<proteinExistence type="inferred from homology"/>
<feature type="compositionally biased region" description="Basic residues" evidence="6">
    <location>
        <begin position="534"/>
        <end position="547"/>
    </location>
</feature>
<feature type="domain" description="NAA35-like TPR repeats" evidence="8">
    <location>
        <begin position="406"/>
        <end position="698"/>
    </location>
</feature>
<comment type="subcellular location">
    <subcellularLocation>
        <location evidence="1">Cytoplasm</location>
    </subcellularLocation>
</comment>
<comment type="similarity">
    <text evidence="2">Belongs to the MAK10 family.</text>
</comment>
<sequence>MDLSEDDLGWGQGEFSNPGSSPDTIQYDWQDITEDFIKSTEELKLGELLHDSDFGLFEAMSAIEMMDPKMDAGMVCNQANRKVLNFEQSIKAGTVKIKDLTPPQIIGIIDATLACLVTWLEGHSLAQTIFTNLYLHNPDIIEDRCIKSFSLFILKVVDMVREKVNRASVFEEEDFQPMTYGFKLANHLSDMRVGGMLREVEEEYLKKIKSTRLRQGEDRDESTELQHQQFIAVQSRIKFCRMFYGALMAFNKKEVRQGSVEARRCVQQGDHLLAGIQSSIKYGIQSPTDASVNDHSVIMGFEPLVNQRLLPPTFPRYCKIVSREEAVQYLSKLMSRLNRIFDIVECTNLHVAFDFFIEFSKQSPCVLSRSLLQMIFLPQNKKIFGSELIQDFIREGIRMFLCPPVLPICALYQIHGHNRARQRDKLAHILEELANLQDEADKVDAALHTLLIKQEPQRQHLACFGSFVLYHTLHVMILYTLSGFELELYAPHEYHYVFWYLCEFLYGWLISTLTRAEGFLLEQDSISEQLQKGRSSKKKSKKKKQRPHDREIATAQALQNFCNGFYKAMVGLSLADKIRKPNSECDNEQVRYEHRFAPFGNVLTPPPVQYQQFMEMTSLSKYNPPLRPIDFYISSCKYFQQAKGIFESIPNPSEEVLNLIKVAKTNFVVMKLLVGGHKMDSSEAACFDFTIHKVFPIIKIN</sequence>
<evidence type="ECO:0000256" key="4">
    <source>
        <dbReference type="ARBA" id="ARBA00030494"/>
    </source>
</evidence>
<evidence type="ECO:0000256" key="3">
    <source>
        <dbReference type="ARBA" id="ARBA00022490"/>
    </source>
</evidence>
<evidence type="ECO:0000256" key="6">
    <source>
        <dbReference type="SAM" id="MobiDB-lite"/>
    </source>
</evidence>
<reference evidence="10" key="1">
    <citation type="submission" date="2025-08" db="UniProtKB">
        <authorList>
            <consortium name="RefSeq"/>
        </authorList>
    </citation>
    <scope>IDENTIFICATION</scope>
    <source>
        <tissue evidence="10">Testes</tissue>
    </source>
</reference>
<keyword evidence="3" id="KW-0963">Cytoplasm</keyword>
<evidence type="ECO:0000259" key="7">
    <source>
        <dbReference type="Pfam" id="PF04112"/>
    </source>
</evidence>
<evidence type="ECO:0000256" key="1">
    <source>
        <dbReference type="ARBA" id="ARBA00004496"/>
    </source>
</evidence>
<feature type="region of interest" description="Disordered" evidence="6">
    <location>
        <begin position="531"/>
        <end position="550"/>
    </location>
</feature>
<accession>A0ABM0GZ98</accession>
<feature type="compositionally biased region" description="Polar residues" evidence="6">
    <location>
        <begin position="14"/>
        <end position="24"/>
    </location>
</feature>
<evidence type="ECO:0000313" key="10">
    <source>
        <dbReference type="RefSeq" id="XP_002740693.2"/>
    </source>
</evidence>
<organism evidence="9 10">
    <name type="scientific">Saccoglossus kowalevskii</name>
    <name type="common">Acorn worm</name>
    <dbReference type="NCBI Taxonomy" id="10224"/>
    <lineage>
        <taxon>Eukaryota</taxon>
        <taxon>Metazoa</taxon>
        <taxon>Hemichordata</taxon>
        <taxon>Enteropneusta</taxon>
        <taxon>Harrimaniidae</taxon>
        <taxon>Saccoglossus</taxon>
    </lineage>
</organism>
<dbReference type="InterPro" id="IPR057982">
    <property type="entry name" value="TPR_NAA35"/>
</dbReference>
<dbReference type="InterPro" id="IPR007244">
    <property type="entry name" value="Naa35_N"/>
</dbReference>
<dbReference type="Pfam" id="PF25789">
    <property type="entry name" value="TPR_NAA35"/>
    <property type="match status" value="1"/>
</dbReference>
<feature type="domain" description="NAA35-like N-terminal" evidence="7">
    <location>
        <begin position="46"/>
        <end position="146"/>
    </location>
</feature>
<evidence type="ECO:0000259" key="8">
    <source>
        <dbReference type="Pfam" id="PF25789"/>
    </source>
</evidence>
<feature type="region of interest" description="Disordered" evidence="6">
    <location>
        <begin position="1"/>
        <end position="24"/>
    </location>
</feature>
<dbReference type="RefSeq" id="XP_002740693.2">
    <property type="nucleotide sequence ID" value="XM_002740647.2"/>
</dbReference>
<dbReference type="PANTHER" id="PTHR21373">
    <property type="entry name" value="GLUCOSE REPRESSIBLE PROTEIN MAK10"/>
    <property type="match status" value="1"/>
</dbReference>
<keyword evidence="9" id="KW-1185">Reference proteome</keyword>
<name>A0ABM0GZ98_SACKO</name>
<evidence type="ECO:0000256" key="2">
    <source>
        <dbReference type="ARBA" id="ARBA00006289"/>
    </source>
</evidence>
<evidence type="ECO:0000313" key="9">
    <source>
        <dbReference type="Proteomes" id="UP000694865"/>
    </source>
</evidence>
<keyword evidence="5" id="KW-0175">Coiled coil</keyword>
<dbReference type="PANTHER" id="PTHR21373:SF0">
    <property type="entry name" value="N-ALPHA-ACETYLTRANSFERASE 35, NATC AUXILIARY SUBUNIT"/>
    <property type="match status" value="1"/>
</dbReference>
<feature type="coiled-coil region" evidence="5">
    <location>
        <begin position="419"/>
        <end position="453"/>
    </location>
</feature>
<dbReference type="Pfam" id="PF04112">
    <property type="entry name" value="Mak10"/>
    <property type="match status" value="1"/>
</dbReference>